<dbReference type="Proteomes" id="UP000824140">
    <property type="component" value="Unassembled WGS sequence"/>
</dbReference>
<evidence type="ECO:0000256" key="1">
    <source>
        <dbReference type="SAM" id="Phobius"/>
    </source>
</evidence>
<keyword evidence="1" id="KW-0472">Membrane</keyword>
<organism evidence="2 3">
    <name type="scientific">Candidatus Alectryocaccomicrobium excrementavium</name>
    <dbReference type="NCBI Taxonomy" id="2840668"/>
    <lineage>
        <taxon>Bacteria</taxon>
        <taxon>Bacillati</taxon>
        <taxon>Bacillota</taxon>
        <taxon>Clostridia</taxon>
        <taxon>Candidatus Alectryocaccomicrobium</taxon>
    </lineage>
</organism>
<reference evidence="2" key="2">
    <citation type="journal article" date="2021" name="PeerJ">
        <title>Extensive microbial diversity within the chicken gut microbiome revealed by metagenomics and culture.</title>
        <authorList>
            <person name="Gilroy R."/>
            <person name="Ravi A."/>
            <person name="Getino M."/>
            <person name="Pursley I."/>
            <person name="Horton D.L."/>
            <person name="Alikhan N.F."/>
            <person name="Baker D."/>
            <person name="Gharbi K."/>
            <person name="Hall N."/>
            <person name="Watson M."/>
            <person name="Adriaenssens E.M."/>
            <person name="Foster-Nyarko E."/>
            <person name="Jarju S."/>
            <person name="Secka A."/>
            <person name="Antonio M."/>
            <person name="Oren A."/>
            <person name="Chaudhuri R.R."/>
            <person name="La Ragione R."/>
            <person name="Hildebrand F."/>
            <person name="Pallen M.J."/>
        </authorList>
    </citation>
    <scope>NUCLEOTIDE SEQUENCE</scope>
    <source>
        <strain evidence="2">13766</strain>
    </source>
</reference>
<proteinExistence type="predicted"/>
<gene>
    <name evidence="2" type="ORF">IAA84_02310</name>
</gene>
<dbReference type="AlphaFoldDB" id="A0A9D1FYH4"/>
<evidence type="ECO:0000313" key="2">
    <source>
        <dbReference type="EMBL" id="HIS91831.1"/>
    </source>
</evidence>
<comment type="caution">
    <text evidence="2">The sequence shown here is derived from an EMBL/GenBank/DDBJ whole genome shotgun (WGS) entry which is preliminary data.</text>
</comment>
<protein>
    <recommendedName>
        <fullName evidence="4">Extracellular solute-binding protein</fullName>
    </recommendedName>
</protein>
<evidence type="ECO:0000313" key="3">
    <source>
        <dbReference type="Proteomes" id="UP000824140"/>
    </source>
</evidence>
<sequence>MGNKSRRIGLILLLLVIAAVGVYLLLTSGPETVRLRGYVGGEKIGLLEDEEVQDILERDHHVVLDYAKAGSLDMVTADHTGRDFLFPSSQNALEYYQQVCGSPAKSEIIFNTPLVLYTYQPVLEAFLDCGMVAEQNGCYYMDMAALVAAIEQGTKWADLGLAELYGTVAVNTTDPVRSNSGNMFAGLLANVLVGGVADERSVEAVLPRLKAIFERLGYMESSSADLFDQFLKTGMGAKPLIAAYENQLLEFAVENPEDWAILKDRIVMVYPAPTVWSSHIYIAMDEAGAAGIDALMDPAVQRLAWEKHGFRTDVSSTNEQLQRFGVEHVAASITQAVSMPSYETMERIIDALS</sequence>
<evidence type="ECO:0008006" key="4">
    <source>
        <dbReference type="Google" id="ProtNLM"/>
    </source>
</evidence>
<keyword evidence="1" id="KW-1133">Transmembrane helix</keyword>
<accession>A0A9D1FYH4</accession>
<name>A0A9D1FYH4_9FIRM</name>
<reference evidence="2" key="1">
    <citation type="submission" date="2020-10" db="EMBL/GenBank/DDBJ databases">
        <authorList>
            <person name="Gilroy R."/>
        </authorList>
    </citation>
    <scope>NUCLEOTIDE SEQUENCE</scope>
    <source>
        <strain evidence="2">13766</strain>
    </source>
</reference>
<feature type="transmembrane region" description="Helical" evidence="1">
    <location>
        <begin position="7"/>
        <end position="26"/>
    </location>
</feature>
<keyword evidence="1" id="KW-0812">Transmembrane</keyword>
<dbReference type="EMBL" id="DVJN01000043">
    <property type="protein sequence ID" value="HIS91831.1"/>
    <property type="molecule type" value="Genomic_DNA"/>
</dbReference>